<dbReference type="OMA" id="ARLYGWV"/>
<dbReference type="EMBL" id="MCFI01000007">
    <property type="protein sequence ID" value="ORY83910.1"/>
    <property type="molecule type" value="Genomic_DNA"/>
</dbReference>
<evidence type="ECO:0000256" key="1">
    <source>
        <dbReference type="ARBA" id="ARBA00004389"/>
    </source>
</evidence>
<evidence type="ECO:0000256" key="3">
    <source>
        <dbReference type="ARBA" id="ARBA00012645"/>
    </source>
</evidence>
<dbReference type="Pfam" id="PF00534">
    <property type="entry name" value="Glycos_transf_1"/>
    <property type="match status" value="1"/>
</dbReference>
<dbReference type="CDD" id="cd03806">
    <property type="entry name" value="GT4_ALG11-like"/>
    <property type="match status" value="1"/>
</dbReference>
<dbReference type="GeneID" id="63788512"/>
<dbReference type="PANTHER" id="PTHR45919">
    <property type="entry name" value="GDP-MAN:MAN(3)GLCNAC(2)-PP-DOL ALPHA-1,2-MANNOSYLTRANSFERASE"/>
    <property type="match status" value="1"/>
</dbReference>
<dbReference type="InterPro" id="IPR038013">
    <property type="entry name" value="ALG11"/>
</dbReference>
<sequence length="464" mass="52150">MNAQLIATVFLGTVLVFVVFAGCLRNILLPSLRRKLRQQSLRRLARPVVVGFFHPYCNAGGGGERVLWAAIRSTHAHFPETFCVVFTGDVESNQDAIISRARDAFGIEVDASRLHIVHLDKRYLVSPETWPRFTLIGQSLGSLPLVYEALTELAPDVFIDTMGYAFTYPLVSHLLGIPVATYTHYPTISSDMLNQANTSGLRLLYWKAFARLYATVGSYADFVMANSTWTRNHLASLWHCDERLSIVYPPCNTATLTALPVSTARQKAIVCLAQFRREKNHEMILRAFSKFLQLTSDHGDKRLVFIGTVRNTADRTWIAHLKKLARDLRIDAQVEFKEDVPWPEVVETLGQAYIGCNAMWNEHFGIGVVEYMAAGLICVVHDSAGPKLDIVTPFDGGPTGFHATDEDSFADAFSKAFSLPEEACMQMRRRAQQAAGRFSEDVFDGAWQQCMSRILRMERRHRLA</sequence>
<dbReference type="Proteomes" id="UP000193685">
    <property type="component" value="Unassembled WGS sequence"/>
</dbReference>
<dbReference type="UniPathway" id="UPA00378"/>
<keyword evidence="16" id="KW-1185">Reference proteome</keyword>
<accession>A0A1Y2FIY8</accession>
<evidence type="ECO:0000256" key="2">
    <source>
        <dbReference type="ARBA" id="ARBA00004922"/>
    </source>
</evidence>
<protein>
    <recommendedName>
        <fullName evidence="4 12">GDP-Man:Man(3)GlcNAc(2)-PP-Dol alpha-1,2-mannosyltransferase</fullName>
        <ecNumber evidence="3 12">2.4.1.131</ecNumber>
    </recommendedName>
</protein>
<comment type="catalytic activity">
    <reaction evidence="11 12">
        <text>an alpha-D-Man-(1-&gt;3)-[alpha-D-Man-(1-&gt;6)]-beta-D-Man-(1-&gt;4)-beta-D-GlcNAc-(1-&gt;4)-alpha-D-GlcNAc-diphospho-di-trans,poly-cis-dolichol + 2 GDP-alpha-D-mannose = an alpha-D-Man-(1-&gt;2)-alpha-D-Man-(1-&gt;2)-alpha-D-Man-(1-&gt;3)-[alpha-D-Man-(1-&gt;6)]-beta-D-Man-(1-&gt;4)-beta-D-GlcNAc-(1-&gt;4)-alpha-D-GlcNAc-diphospho-di-trans,poly-cis-dolichol + 2 GDP + 2 H(+)</text>
        <dbReference type="Rhea" id="RHEA:29523"/>
        <dbReference type="Rhea" id="RHEA-COMP:19515"/>
        <dbReference type="Rhea" id="RHEA-COMP:19516"/>
        <dbReference type="ChEBI" id="CHEBI:15378"/>
        <dbReference type="ChEBI" id="CHEBI:57527"/>
        <dbReference type="ChEBI" id="CHEBI:58189"/>
        <dbReference type="ChEBI" id="CHEBI:132511"/>
        <dbReference type="ChEBI" id="CHEBI:132515"/>
        <dbReference type="EC" id="2.4.1.131"/>
    </reaction>
    <physiologicalReaction direction="left-to-right" evidence="11 12">
        <dbReference type="Rhea" id="RHEA:29524"/>
    </physiologicalReaction>
</comment>
<evidence type="ECO:0000256" key="6">
    <source>
        <dbReference type="ARBA" id="ARBA00022679"/>
    </source>
</evidence>
<dbReference type="GO" id="GO:0006487">
    <property type="term" value="P:protein N-linked glycosylation"/>
    <property type="evidence" value="ECO:0007669"/>
    <property type="project" value="TreeGrafter"/>
</dbReference>
<comment type="similarity">
    <text evidence="12">Belongs to the glycosyltransferase group 1 family. Glycosyltransferase 4 subfamily.</text>
</comment>
<keyword evidence="6 12" id="KW-0808">Transferase</keyword>
<dbReference type="InterPro" id="IPR001296">
    <property type="entry name" value="Glyco_trans_1"/>
</dbReference>
<name>A0A1Y2FIY8_PROLT</name>
<evidence type="ECO:0000256" key="4">
    <source>
        <dbReference type="ARBA" id="ARBA00022018"/>
    </source>
</evidence>
<evidence type="ECO:0000256" key="5">
    <source>
        <dbReference type="ARBA" id="ARBA00022676"/>
    </source>
</evidence>
<keyword evidence="9" id="KW-1133">Transmembrane helix</keyword>
<feature type="domain" description="ALG11 mannosyltransferase N-terminal" evidence="14">
    <location>
        <begin position="49"/>
        <end position="238"/>
    </location>
</feature>
<evidence type="ECO:0000259" key="13">
    <source>
        <dbReference type="Pfam" id="PF00534"/>
    </source>
</evidence>
<dbReference type="Pfam" id="PF15924">
    <property type="entry name" value="ALG11_N"/>
    <property type="match status" value="1"/>
</dbReference>
<evidence type="ECO:0000256" key="9">
    <source>
        <dbReference type="ARBA" id="ARBA00022989"/>
    </source>
</evidence>
<organism evidence="15 16">
    <name type="scientific">Protomyces lactucae-debilis</name>
    <dbReference type="NCBI Taxonomy" id="2754530"/>
    <lineage>
        <taxon>Eukaryota</taxon>
        <taxon>Fungi</taxon>
        <taxon>Dikarya</taxon>
        <taxon>Ascomycota</taxon>
        <taxon>Taphrinomycotina</taxon>
        <taxon>Taphrinomycetes</taxon>
        <taxon>Taphrinales</taxon>
        <taxon>Protomycetaceae</taxon>
        <taxon>Protomyces</taxon>
    </lineage>
</organism>
<evidence type="ECO:0000313" key="16">
    <source>
        <dbReference type="Proteomes" id="UP000193685"/>
    </source>
</evidence>
<dbReference type="InterPro" id="IPR031814">
    <property type="entry name" value="ALG11_N"/>
</dbReference>
<keyword evidence="5 12" id="KW-0328">Glycosyltransferase</keyword>
<comment type="pathway">
    <text evidence="2 12">Protein modification; protein glycosylation.</text>
</comment>
<keyword evidence="8 12" id="KW-0256">Endoplasmic reticulum</keyword>
<feature type="domain" description="Glycosyl transferase family 1" evidence="13">
    <location>
        <begin position="265"/>
        <end position="433"/>
    </location>
</feature>
<evidence type="ECO:0000256" key="12">
    <source>
        <dbReference type="RuleBase" id="RU367051"/>
    </source>
</evidence>
<evidence type="ECO:0000256" key="7">
    <source>
        <dbReference type="ARBA" id="ARBA00022692"/>
    </source>
</evidence>
<dbReference type="OrthoDB" id="2276068at2759"/>
<evidence type="ECO:0000256" key="8">
    <source>
        <dbReference type="ARBA" id="ARBA00022824"/>
    </source>
</evidence>
<gene>
    <name evidence="15" type="ORF">BCR37DRAFT_402462</name>
</gene>
<dbReference type="PANTHER" id="PTHR45919:SF1">
    <property type="entry name" value="GDP-MAN:MAN(3)GLCNAC(2)-PP-DOL ALPHA-1,2-MANNOSYLTRANSFERASE"/>
    <property type="match status" value="1"/>
</dbReference>
<dbReference type="STRING" id="56484.A0A1Y2FIY8"/>
<dbReference type="Gene3D" id="3.40.50.2000">
    <property type="entry name" value="Glycogen Phosphorylase B"/>
    <property type="match status" value="2"/>
</dbReference>
<comment type="subcellular location">
    <subcellularLocation>
        <location evidence="1">Endoplasmic reticulum membrane</location>
        <topology evidence="1">Single-pass membrane protein</topology>
    </subcellularLocation>
</comment>
<dbReference type="EC" id="2.4.1.131" evidence="3 12"/>
<dbReference type="AlphaFoldDB" id="A0A1Y2FIY8"/>
<evidence type="ECO:0000313" key="15">
    <source>
        <dbReference type="EMBL" id="ORY83910.1"/>
    </source>
</evidence>
<keyword evidence="10" id="KW-0472">Membrane</keyword>
<comment type="caution">
    <text evidence="15">The sequence shown here is derived from an EMBL/GenBank/DDBJ whole genome shotgun (WGS) entry which is preliminary data.</text>
</comment>
<reference evidence="15 16" key="1">
    <citation type="submission" date="2016-07" db="EMBL/GenBank/DDBJ databases">
        <title>Pervasive Adenine N6-methylation of Active Genes in Fungi.</title>
        <authorList>
            <consortium name="DOE Joint Genome Institute"/>
            <person name="Mondo S.J."/>
            <person name="Dannebaum R.O."/>
            <person name="Kuo R.C."/>
            <person name="Labutti K."/>
            <person name="Haridas S."/>
            <person name="Kuo A."/>
            <person name="Salamov A."/>
            <person name="Ahrendt S.R."/>
            <person name="Lipzen A."/>
            <person name="Sullivan W."/>
            <person name="Andreopoulos W.B."/>
            <person name="Clum A."/>
            <person name="Lindquist E."/>
            <person name="Daum C."/>
            <person name="Ramamoorthy G.K."/>
            <person name="Gryganskyi A."/>
            <person name="Culley D."/>
            <person name="Magnuson J.K."/>
            <person name="James T.Y."/>
            <person name="O'Malley M.A."/>
            <person name="Stajich J.E."/>
            <person name="Spatafora J.W."/>
            <person name="Visel A."/>
            <person name="Grigoriev I.V."/>
        </authorList>
    </citation>
    <scope>NUCLEOTIDE SEQUENCE [LARGE SCALE GENOMIC DNA]</scope>
    <source>
        <strain evidence="15 16">12-1054</strain>
    </source>
</reference>
<evidence type="ECO:0000256" key="10">
    <source>
        <dbReference type="ARBA" id="ARBA00023136"/>
    </source>
</evidence>
<dbReference type="RefSeq" id="XP_040726205.1">
    <property type="nucleotide sequence ID" value="XM_040871913.1"/>
</dbReference>
<dbReference type="SUPFAM" id="SSF53756">
    <property type="entry name" value="UDP-Glycosyltransferase/glycogen phosphorylase"/>
    <property type="match status" value="1"/>
</dbReference>
<evidence type="ECO:0000259" key="14">
    <source>
        <dbReference type="Pfam" id="PF15924"/>
    </source>
</evidence>
<evidence type="ECO:0000256" key="11">
    <source>
        <dbReference type="ARBA" id="ARBA00045065"/>
    </source>
</evidence>
<comment type="function">
    <text evidence="12">GDP-Man:Man(3)GlcNAc(2)-PP-Dol alpha-1,2-mannosyltransferase that operates in the biosynthetic pathway of dolichol-linked oligosaccharides, the glycan precursors employed in protein asparagine (N)-glycosylation. The assembly of dolichol-linked oligosaccharides begins on the cytosolic side of the endoplasmic reticulum membrane and finishes in its lumen. The sequential addition of sugars to dolichol pyrophosphate produces dolichol-linked oligosaccharides containing fourteen sugars, including two GlcNAcs, nine mannoses and three glucoses. Once assembled, the oligosaccharide is transferred from the lipid to nascent proteins by oligosaccharyltransferases. Catalyzes, on the cytoplasmic face of the endoplasmic reticulum, the addition of the fourth and fifth mannose residues to the dolichol-linked oligosaccharide chain, to produce Man(5)GlcNAc(2)-PP-dolichol core oligosaccharide.</text>
</comment>
<keyword evidence="7" id="KW-0812">Transmembrane</keyword>
<dbReference type="GO" id="GO:0005789">
    <property type="term" value="C:endoplasmic reticulum membrane"/>
    <property type="evidence" value="ECO:0007669"/>
    <property type="project" value="UniProtKB-SubCell"/>
</dbReference>
<dbReference type="GO" id="GO:0004377">
    <property type="term" value="F:GDP-Man:Man(3)GlcNAc(2)-PP-Dol alpha-1,2-mannosyltransferase activity"/>
    <property type="evidence" value="ECO:0007669"/>
    <property type="project" value="UniProtKB-UniRule"/>
</dbReference>
<proteinExistence type="inferred from homology"/>